<evidence type="ECO:0000256" key="6">
    <source>
        <dbReference type="SAM" id="MobiDB-lite"/>
    </source>
</evidence>
<dbReference type="PIRSF" id="PIRSF000410">
    <property type="entry name" value="CheR"/>
    <property type="match status" value="1"/>
</dbReference>
<evidence type="ECO:0000259" key="7">
    <source>
        <dbReference type="PROSITE" id="PS50123"/>
    </source>
</evidence>
<dbReference type="InterPro" id="IPR026024">
    <property type="entry name" value="Chemotaxis_MeTrfase_CheR"/>
</dbReference>
<evidence type="ECO:0000256" key="4">
    <source>
        <dbReference type="ARBA" id="ARBA00022679"/>
    </source>
</evidence>
<comment type="catalytic activity">
    <reaction evidence="1">
        <text>L-glutamyl-[protein] + S-adenosyl-L-methionine = [protein]-L-glutamate 5-O-methyl ester + S-adenosyl-L-homocysteine</text>
        <dbReference type="Rhea" id="RHEA:24452"/>
        <dbReference type="Rhea" id="RHEA-COMP:10208"/>
        <dbReference type="Rhea" id="RHEA-COMP:10311"/>
        <dbReference type="ChEBI" id="CHEBI:29973"/>
        <dbReference type="ChEBI" id="CHEBI:57856"/>
        <dbReference type="ChEBI" id="CHEBI:59789"/>
        <dbReference type="ChEBI" id="CHEBI:82795"/>
        <dbReference type="EC" id="2.1.1.80"/>
    </reaction>
</comment>
<dbReference type="InterPro" id="IPR000780">
    <property type="entry name" value="CheR_MeTrfase"/>
</dbReference>
<dbReference type="EMBL" id="CP001359">
    <property type="protein sequence ID" value="ACL65908.1"/>
    <property type="molecule type" value="Genomic_DNA"/>
</dbReference>
<dbReference type="Pfam" id="PF01739">
    <property type="entry name" value="CheR"/>
    <property type="match status" value="1"/>
</dbReference>
<dbReference type="Gene3D" id="3.40.50.150">
    <property type="entry name" value="Vaccinia Virus protein VP39"/>
    <property type="match status" value="1"/>
</dbReference>
<keyword evidence="9" id="KW-1185">Reference proteome</keyword>
<name>B8JCG8_ANAD2</name>
<evidence type="ECO:0000256" key="5">
    <source>
        <dbReference type="ARBA" id="ARBA00022691"/>
    </source>
</evidence>
<dbReference type="Gene3D" id="1.10.155.10">
    <property type="entry name" value="Chemotaxis receptor methyltransferase CheR, N-terminal domain"/>
    <property type="match status" value="1"/>
</dbReference>
<dbReference type="Pfam" id="PF03705">
    <property type="entry name" value="CheR_N"/>
    <property type="match status" value="1"/>
</dbReference>
<dbReference type="InterPro" id="IPR022642">
    <property type="entry name" value="CheR_C"/>
</dbReference>
<dbReference type="SUPFAM" id="SSF47757">
    <property type="entry name" value="Chemotaxis receptor methyltransferase CheR, N-terminal domain"/>
    <property type="match status" value="1"/>
</dbReference>
<dbReference type="HOGENOM" id="CLU_025854_0_0_7"/>
<dbReference type="InterPro" id="IPR029063">
    <property type="entry name" value="SAM-dependent_MTases_sf"/>
</dbReference>
<keyword evidence="4 8" id="KW-0808">Transferase</keyword>
<dbReference type="InterPro" id="IPR050903">
    <property type="entry name" value="Bact_Chemotaxis_MeTrfase"/>
</dbReference>
<proteinExistence type="predicted"/>
<evidence type="ECO:0000313" key="9">
    <source>
        <dbReference type="Proteomes" id="UP000007089"/>
    </source>
</evidence>
<gene>
    <name evidence="8" type="ordered locus">A2cp1_2571</name>
</gene>
<dbReference type="Proteomes" id="UP000007089">
    <property type="component" value="Chromosome"/>
</dbReference>
<sequence>MLGSRADRRGADRGPTGPAASRLAGPPALSPRDFARLSAFIEGRCGIRMPPSKRTLLESRLGRRVRELGLAGFGEYCEHVLGGAAGDEMVRMVDHVTTNKTDFFREPHHFELLVRDVLPALAAERGAGTRRPLRLWSAGCSTGEEPYTLAMVLLEAGRQAAGLRFGILATDLSTRVLERARGAEYTEAQVRPVPLPLRRRYLLRSVRDPQVVRVCQRVRELVALEQLNLLDADYRLRDRMDVIFCRNVFIYFERSVQERVLLQFARVLAPGGFLFLGHAESIAGLEVPFDPVAPTVYRRREGG</sequence>
<dbReference type="SUPFAM" id="SSF53335">
    <property type="entry name" value="S-adenosyl-L-methionine-dependent methyltransferases"/>
    <property type="match status" value="1"/>
</dbReference>
<dbReference type="PRINTS" id="PR00996">
    <property type="entry name" value="CHERMTFRASE"/>
</dbReference>
<dbReference type="GO" id="GO:0032259">
    <property type="term" value="P:methylation"/>
    <property type="evidence" value="ECO:0007669"/>
    <property type="project" value="UniProtKB-KW"/>
</dbReference>
<dbReference type="InterPro" id="IPR036804">
    <property type="entry name" value="CheR_N_sf"/>
</dbReference>
<accession>B8JCG8</accession>
<organism evidence="8 9">
    <name type="scientific">Anaeromyxobacter dehalogenans (strain ATCC BAA-258 / DSM 21875 / 2CP-1)</name>
    <dbReference type="NCBI Taxonomy" id="455488"/>
    <lineage>
        <taxon>Bacteria</taxon>
        <taxon>Pseudomonadati</taxon>
        <taxon>Myxococcota</taxon>
        <taxon>Myxococcia</taxon>
        <taxon>Myxococcales</taxon>
        <taxon>Cystobacterineae</taxon>
        <taxon>Anaeromyxobacteraceae</taxon>
        <taxon>Anaeromyxobacter</taxon>
    </lineage>
</organism>
<dbReference type="SMART" id="SM00138">
    <property type="entry name" value="MeTrc"/>
    <property type="match status" value="1"/>
</dbReference>
<dbReference type="CDD" id="cd02440">
    <property type="entry name" value="AdoMet_MTases"/>
    <property type="match status" value="1"/>
</dbReference>
<reference evidence="8" key="1">
    <citation type="submission" date="2009-01" db="EMBL/GenBank/DDBJ databases">
        <title>Complete sequence of Anaeromyxobacter dehalogenans 2CP-1.</title>
        <authorList>
            <consortium name="US DOE Joint Genome Institute"/>
            <person name="Lucas S."/>
            <person name="Copeland A."/>
            <person name="Lapidus A."/>
            <person name="Glavina del Rio T."/>
            <person name="Dalin E."/>
            <person name="Tice H."/>
            <person name="Bruce D."/>
            <person name="Goodwin L."/>
            <person name="Pitluck S."/>
            <person name="Saunders E."/>
            <person name="Brettin T."/>
            <person name="Detter J.C."/>
            <person name="Han C."/>
            <person name="Larimer F."/>
            <person name="Land M."/>
            <person name="Hauser L."/>
            <person name="Kyrpides N."/>
            <person name="Ovchinnikova G."/>
            <person name="Beliaev A.S."/>
            <person name="Richardson P."/>
        </authorList>
    </citation>
    <scope>NUCLEOTIDE SEQUENCE</scope>
    <source>
        <strain evidence="8">2CP-1</strain>
    </source>
</reference>
<protein>
    <recommendedName>
        <fullName evidence="2">protein-glutamate O-methyltransferase</fullName>
        <ecNumber evidence="2">2.1.1.80</ecNumber>
    </recommendedName>
</protein>
<dbReference type="PANTHER" id="PTHR24422">
    <property type="entry name" value="CHEMOTAXIS PROTEIN METHYLTRANSFERASE"/>
    <property type="match status" value="1"/>
</dbReference>
<dbReference type="PANTHER" id="PTHR24422:SF26">
    <property type="entry name" value="CHEMOTAXIS PROTEIN METHYLTRANSFERASE"/>
    <property type="match status" value="1"/>
</dbReference>
<evidence type="ECO:0000256" key="2">
    <source>
        <dbReference type="ARBA" id="ARBA00012534"/>
    </source>
</evidence>
<dbReference type="KEGG" id="acp:A2cp1_2571"/>
<keyword evidence="3 8" id="KW-0489">Methyltransferase</keyword>
<dbReference type="RefSeq" id="WP_012633696.1">
    <property type="nucleotide sequence ID" value="NC_011891.1"/>
</dbReference>
<dbReference type="EC" id="2.1.1.80" evidence="2"/>
<feature type="region of interest" description="Disordered" evidence="6">
    <location>
        <begin position="1"/>
        <end position="28"/>
    </location>
</feature>
<dbReference type="AlphaFoldDB" id="B8JCG8"/>
<evidence type="ECO:0000313" key="8">
    <source>
        <dbReference type="EMBL" id="ACL65908.1"/>
    </source>
</evidence>
<dbReference type="GO" id="GO:0008983">
    <property type="term" value="F:protein-glutamate O-methyltransferase activity"/>
    <property type="evidence" value="ECO:0007669"/>
    <property type="project" value="UniProtKB-EC"/>
</dbReference>
<dbReference type="PROSITE" id="PS50123">
    <property type="entry name" value="CHER"/>
    <property type="match status" value="1"/>
</dbReference>
<evidence type="ECO:0000256" key="1">
    <source>
        <dbReference type="ARBA" id="ARBA00001541"/>
    </source>
</evidence>
<feature type="domain" description="CheR-type methyltransferase" evidence="7">
    <location>
        <begin position="22"/>
        <end position="302"/>
    </location>
</feature>
<feature type="compositionally biased region" description="Basic and acidic residues" evidence="6">
    <location>
        <begin position="1"/>
        <end position="12"/>
    </location>
</feature>
<dbReference type="InterPro" id="IPR022641">
    <property type="entry name" value="CheR_N"/>
</dbReference>
<keyword evidence="5" id="KW-0949">S-adenosyl-L-methionine</keyword>
<evidence type="ECO:0000256" key="3">
    <source>
        <dbReference type="ARBA" id="ARBA00022603"/>
    </source>
</evidence>